<keyword evidence="5 7" id="KW-0472">Membrane</keyword>
<dbReference type="InterPro" id="IPR027417">
    <property type="entry name" value="P-loop_NTPase"/>
</dbReference>
<feature type="domain" description="TraD/TraG TraM recognition site" evidence="8">
    <location>
        <begin position="397"/>
        <end position="516"/>
    </location>
</feature>
<accession>A0ABX5ZDB0</accession>
<evidence type="ECO:0000256" key="7">
    <source>
        <dbReference type="SAM" id="Phobius"/>
    </source>
</evidence>
<evidence type="ECO:0000256" key="2">
    <source>
        <dbReference type="ARBA" id="ARBA00022475"/>
    </source>
</evidence>
<dbReference type="PANTHER" id="PTHR37937:SF1">
    <property type="entry name" value="CONJUGATIVE TRANSFER: DNA TRANSPORT"/>
    <property type="match status" value="1"/>
</dbReference>
<evidence type="ECO:0000256" key="4">
    <source>
        <dbReference type="ARBA" id="ARBA00022989"/>
    </source>
</evidence>
<evidence type="ECO:0000256" key="3">
    <source>
        <dbReference type="ARBA" id="ARBA00022692"/>
    </source>
</evidence>
<evidence type="ECO:0000313" key="10">
    <source>
        <dbReference type="Proteomes" id="UP000323565"/>
    </source>
</evidence>
<sequence length="549" mass="59074">MLVPVGGAIAGLWNAGTWAWPSGQVIKTLPQLVLHAKEPSRAYPPSVAGAVPGPVGYWMTVGALECLALMVVVVVVVAVLARRENYGMLTRARLKKAMKQDKSPMAPVGTYLGVRLRPRPNDAMVVVAPQQSGKTTGLAAPGVKDAPGAVVASSTKVDLMGLTIFTRHNPDDPSDDREVHIFDVDRISGWPRLCRWNMVEGCDDADVAQDRARAAIAASPESKGEGGNSAFFRGQAAIVLSCLLHAAAINGSTMREVRDWANDFSNDEPREILSNNARALPGWAERLRRATTGEASQTTASTSMTLAGALECLSNPEVLEMVCPPSGSGRYSHGLDRECFDVARFVRRNKDTLYLVTLGGEGVSTAPLVTAFVAAVVREGRLFSQRQPGGKITPPQSFILDEAANAAPIPSMPTLLSDGGGRGQTTRAFIQSFSQGRDKWGKEGFGSMWGSTSMKMLLPGCTETSDLEDVSRLIGDRKIRQQSTSSSGWLGSGNFSTSDQPGMERIMPVDTIQQMEDFTALCLYRSVGNAVIKITPWWKRPDHKAFRTA</sequence>
<gene>
    <name evidence="9" type="ORF">FV141_14370</name>
</gene>
<evidence type="ECO:0000256" key="5">
    <source>
        <dbReference type="ARBA" id="ARBA00023136"/>
    </source>
</evidence>
<organism evidence="9 10">
    <name type="scientific">Dermacoccus abyssi</name>
    <dbReference type="NCBI Taxonomy" id="322596"/>
    <lineage>
        <taxon>Bacteria</taxon>
        <taxon>Bacillati</taxon>
        <taxon>Actinomycetota</taxon>
        <taxon>Actinomycetes</taxon>
        <taxon>Micrococcales</taxon>
        <taxon>Dermacoccaceae</taxon>
        <taxon>Dermacoccus</taxon>
    </lineage>
</organism>
<feature type="compositionally biased region" description="Polar residues" evidence="6">
    <location>
        <begin position="484"/>
        <end position="500"/>
    </location>
</feature>
<comment type="subcellular location">
    <subcellularLocation>
        <location evidence="1">Cell membrane</location>
        <topology evidence="1">Multi-pass membrane protein</topology>
    </subcellularLocation>
</comment>
<evidence type="ECO:0000256" key="1">
    <source>
        <dbReference type="ARBA" id="ARBA00004651"/>
    </source>
</evidence>
<dbReference type="InterPro" id="IPR051539">
    <property type="entry name" value="T4SS-coupling_protein"/>
</dbReference>
<feature type="transmembrane region" description="Helical" evidence="7">
    <location>
        <begin position="55"/>
        <end position="81"/>
    </location>
</feature>
<proteinExistence type="predicted"/>
<dbReference type="PANTHER" id="PTHR37937">
    <property type="entry name" value="CONJUGATIVE TRANSFER: DNA TRANSPORT"/>
    <property type="match status" value="1"/>
</dbReference>
<dbReference type="SUPFAM" id="SSF52540">
    <property type="entry name" value="P-loop containing nucleoside triphosphate hydrolases"/>
    <property type="match status" value="1"/>
</dbReference>
<name>A0ABX5ZDB0_9MICO</name>
<feature type="transmembrane region" description="Helical" evidence="7">
    <location>
        <begin position="353"/>
        <end position="377"/>
    </location>
</feature>
<dbReference type="EMBL" id="CP043032">
    <property type="protein sequence ID" value="QEH94804.1"/>
    <property type="molecule type" value="Genomic_DNA"/>
</dbReference>
<evidence type="ECO:0000313" key="9">
    <source>
        <dbReference type="EMBL" id="QEH94804.1"/>
    </source>
</evidence>
<protein>
    <submittedName>
        <fullName evidence="9">Type IV secretory system conjugative DNA transfer family protein</fullName>
    </submittedName>
</protein>
<dbReference type="Pfam" id="PF12696">
    <property type="entry name" value="TraG-D_C"/>
    <property type="match status" value="1"/>
</dbReference>
<keyword evidence="10" id="KW-1185">Reference proteome</keyword>
<keyword evidence="9" id="KW-0614">Plasmid</keyword>
<geneLocation type="plasmid" evidence="9 10">
    <name>unnamed</name>
</geneLocation>
<reference evidence="9 10" key="1">
    <citation type="submission" date="2019-08" db="EMBL/GenBank/DDBJ databases">
        <title>Dermacoccus abyssi strain HZAU 226, whole genome Nanopore sequencing project.</title>
        <authorList>
            <person name="Guo A."/>
            <person name="Zhang X."/>
            <person name="Ruan Y."/>
            <person name="Liu W."/>
            <person name="Chen Q."/>
            <person name="Gu L."/>
        </authorList>
    </citation>
    <scope>NUCLEOTIDE SEQUENCE [LARGE SCALE GENOMIC DNA]</scope>
    <source>
        <strain evidence="9 10">HZAU 226</strain>
        <plasmid evidence="9 10">unnamed</plasmid>
    </source>
</reference>
<dbReference type="InterPro" id="IPR032689">
    <property type="entry name" value="TraG-D_C"/>
</dbReference>
<dbReference type="Proteomes" id="UP000323565">
    <property type="component" value="Plasmid unnamed"/>
</dbReference>
<dbReference type="CDD" id="cd01127">
    <property type="entry name" value="TrwB_TraG_TraD_VirD4"/>
    <property type="match status" value="1"/>
</dbReference>
<keyword evidence="3 7" id="KW-0812">Transmembrane</keyword>
<feature type="region of interest" description="Disordered" evidence="6">
    <location>
        <begin position="484"/>
        <end position="503"/>
    </location>
</feature>
<keyword evidence="4 7" id="KW-1133">Transmembrane helix</keyword>
<keyword evidence="2" id="KW-1003">Cell membrane</keyword>
<dbReference type="Gene3D" id="3.40.50.300">
    <property type="entry name" value="P-loop containing nucleotide triphosphate hydrolases"/>
    <property type="match status" value="1"/>
</dbReference>
<evidence type="ECO:0000259" key="8">
    <source>
        <dbReference type="Pfam" id="PF12696"/>
    </source>
</evidence>
<evidence type="ECO:0000256" key="6">
    <source>
        <dbReference type="SAM" id="MobiDB-lite"/>
    </source>
</evidence>